<sequence length="312" mass="34524">MTWLKPVDIAGDAQAAYTTFLSDLDARLSDPDCDRSALAREVLSQAMYGRSYADLLSDAPLAALNLDARNVTFEAEYYLTTDTEKFAAVKPLLWLWKNLDLTPVGQNPVIAIPLRRILAGRIFKRVGHDFKCWQNVEFSVGYNMEVGNDVVVHRHVLLDDIGGIELHDNASVSDYVNIYSHTHSVLDGPDVTLRRTVIGRGARITYHSTVLAGSVVSDDALLATHALLRGDIEPHGIAMGLPARTTRLKLREASPLEADQLGSEGVDARTYPRTPDRKANPQFPHPTPGQTRRPDEARDEVQRPAKLVIGER</sequence>
<proteinExistence type="inferred from homology"/>
<reference evidence="4 5" key="1">
    <citation type="submission" date="2017-01" db="EMBL/GenBank/DDBJ databases">
        <title>Genome Analysis of Deinococcus marmoris KOPRI26562.</title>
        <authorList>
            <person name="Kim J.H."/>
            <person name="Oh H.-M."/>
        </authorList>
    </citation>
    <scope>NUCLEOTIDE SEQUENCE [LARGE SCALE GENOMIC DNA]</scope>
    <source>
        <strain evidence="4 5">KOPRI26562</strain>
    </source>
</reference>
<dbReference type="GO" id="GO:0005829">
    <property type="term" value="C:cytosol"/>
    <property type="evidence" value="ECO:0007669"/>
    <property type="project" value="TreeGrafter"/>
</dbReference>
<comment type="caution">
    <text evidence="4">The sequence shown here is derived from an EMBL/GenBank/DDBJ whole genome shotgun (WGS) entry which is preliminary data.</text>
</comment>
<dbReference type="RefSeq" id="WP_075837035.1">
    <property type="nucleotide sequence ID" value="NZ_MSTI01000180.1"/>
</dbReference>
<gene>
    <name evidence="4" type="ORF">BOO71_0014872</name>
</gene>
<dbReference type="InterPro" id="IPR011004">
    <property type="entry name" value="Trimer_LpxA-like_sf"/>
</dbReference>
<feature type="compositionally biased region" description="Basic and acidic residues" evidence="3">
    <location>
        <begin position="292"/>
        <end position="312"/>
    </location>
</feature>
<dbReference type="AlphaFoldDB" id="A0A1U7NR82"/>
<dbReference type="PANTHER" id="PTHR23416:SF23">
    <property type="entry name" value="ACETYLTRANSFERASE C18B11.09C-RELATED"/>
    <property type="match status" value="1"/>
</dbReference>
<dbReference type="EMBL" id="MSTI01000180">
    <property type="protein sequence ID" value="OLV15433.1"/>
    <property type="molecule type" value="Genomic_DNA"/>
</dbReference>
<dbReference type="SUPFAM" id="SSF51161">
    <property type="entry name" value="Trimeric LpxA-like enzymes"/>
    <property type="match status" value="1"/>
</dbReference>
<evidence type="ECO:0000313" key="4">
    <source>
        <dbReference type="EMBL" id="OLV15433.1"/>
    </source>
</evidence>
<dbReference type="PANTHER" id="PTHR23416">
    <property type="entry name" value="SIALIC ACID SYNTHASE-RELATED"/>
    <property type="match status" value="1"/>
</dbReference>
<dbReference type="GO" id="GO:0008374">
    <property type="term" value="F:O-acyltransferase activity"/>
    <property type="evidence" value="ECO:0007669"/>
    <property type="project" value="TreeGrafter"/>
</dbReference>
<dbReference type="Proteomes" id="UP000186607">
    <property type="component" value="Unassembled WGS sequence"/>
</dbReference>
<comment type="similarity">
    <text evidence="1">Belongs to the transferase hexapeptide repeat family.</text>
</comment>
<protein>
    <submittedName>
        <fullName evidence="4">Acetyltransferase</fullName>
    </submittedName>
</protein>
<organism evidence="4 5">
    <name type="scientific">Deinococcus marmoris</name>
    <dbReference type="NCBI Taxonomy" id="249408"/>
    <lineage>
        <taxon>Bacteria</taxon>
        <taxon>Thermotogati</taxon>
        <taxon>Deinococcota</taxon>
        <taxon>Deinococci</taxon>
        <taxon>Deinococcales</taxon>
        <taxon>Deinococcaceae</taxon>
        <taxon>Deinococcus</taxon>
    </lineage>
</organism>
<dbReference type="InterPro" id="IPR051159">
    <property type="entry name" value="Hexapeptide_acetyltransf"/>
</dbReference>
<dbReference type="CDD" id="cd04647">
    <property type="entry name" value="LbH_MAT_like"/>
    <property type="match status" value="1"/>
</dbReference>
<keyword evidence="5" id="KW-1185">Reference proteome</keyword>
<evidence type="ECO:0000256" key="1">
    <source>
        <dbReference type="ARBA" id="ARBA00007274"/>
    </source>
</evidence>
<feature type="region of interest" description="Disordered" evidence="3">
    <location>
        <begin position="255"/>
        <end position="312"/>
    </location>
</feature>
<keyword evidence="2 4" id="KW-0808">Transferase</keyword>
<name>A0A1U7NR82_9DEIO</name>
<evidence type="ECO:0000313" key="5">
    <source>
        <dbReference type="Proteomes" id="UP000186607"/>
    </source>
</evidence>
<dbReference type="STRING" id="249408.BOO71_0014872"/>
<evidence type="ECO:0000256" key="3">
    <source>
        <dbReference type="SAM" id="MobiDB-lite"/>
    </source>
</evidence>
<dbReference type="Gene3D" id="2.160.10.10">
    <property type="entry name" value="Hexapeptide repeat proteins"/>
    <property type="match status" value="1"/>
</dbReference>
<accession>A0A1U7NR82</accession>
<evidence type="ECO:0000256" key="2">
    <source>
        <dbReference type="ARBA" id="ARBA00022679"/>
    </source>
</evidence>